<keyword evidence="2" id="KW-0812">Transmembrane</keyword>
<dbReference type="GO" id="GO:0008081">
    <property type="term" value="F:phosphoric diester hydrolase activity"/>
    <property type="evidence" value="ECO:0007669"/>
    <property type="project" value="InterPro"/>
</dbReference>
<dbReference type="PANTHER" id="PTHR35518:SF2">
    <property type="entry name" value="MAINTENANCE OF TELOMERE CAPPING PROTEIN 6"/>
    <property type="match status" value="1"/>
</dbReference>
<keyword evidence="7" id="KW-1185">Reference proteome</keyword>
<dbReference type="Gene3D" id="3.20.20.190">
    <property type="entry name" value="Phosphatidylinositol (PI) phosphodiesterase"/>
    <property type="match status" value="1"/>
</dbReference>
<keyword evidence="3" id="KW-1133">Transmembrane helix</keyword>
<keyword evidence="4" id="KW-0472">Membrane</keyword>
<dbReference type="SUPFAM" id="SSF51695">
    <property type="entry name" value="PLC-like phosphodiesterases"/>
    <property type="match status" value="1"/>
</dbReference>
<sequence length="598" mass="67118">MLLKVAVALFFLLPLHDTLQDNEIGEKSSYLKKLTQLYEKLGFSEGAERARRQVLTGMLSDALNEGTKSPGEERFVRDAEITYLSERDGSFEVRLLTSSLRTTSSDYELVRGNADFAHFVANVSSIQKLDLSLYAGDKVRKRRNIESTPFNNGSKGIRELLSLADHTQCKKTELDECERGSVVMDTWTNQSLAFQRWLQRNLTFDLVQTLGTHNSFNNKADGYGTGDFTLGLILEALSDGRWEFVWAQQWFTMTDQLNMGVRHLMLDPVFFWGEMRLCHCGTSFKWFDDVLHFIEKTLNISLQFDSADLGCMPHDRTLVAGLQEIHDWVVAPGHEQEVLMVHINDEGDSADWGHIDLIQDPVAQIYSGHLFTPQDKKSLFPTRWPSPNELVRLGKRVIVTCTARCNDSRIFLDMHVPDWDNDTTKYFTVAPRCGGFAPGQFYLVGGESQVVGPIYNGPEHEGLIIPENLPYLTQCPVTVSEMDLVSPPLVAAAIWSWAPGFSHSNVTTATQCPAVDIEREGRWVVLSCSEDLVHMCQSSANISDVALSIDRGQWGTAQCPQGYAFSLPQTGYVNRKLYVAATNTNTSHVWINLPASAK</sequence>
<proteinExistence type="predicted"/>
<gene>
    <name evidence="6" type="ORF">GBAR_LOCUS18682</name>
</gene>
<reference evidence="6" key="1">
    <citation type="submission" date="2023-03" db="EMBL/GenBank/DDBJ databases">
        <authorList>
            <person name="Steffen K."/>
            <person name="Cardenas P."/>
        </authorList>
    </citation>
    <scope>NUCLEOTIDE SEQUENCE</scope>
</reference>
<accession>A0AA35SPC4</accession>
<evidence type="ECO:0000256" key="2">
    <source>
        <dbReference type="ARBA" id="ARBA00022692"/>
    </source>
</evidence>
<organism evidence="6 7">
    <name type="scientific">Geodia barretti</name>
    <name type="common">Barrett's horny sponge</name>
    <dbReference type="NCBI Taxonomy" id="519541"/>
    <lineage>
        <taxon>Eukaryota</taxon>
        <taxon>Metazoa</taxon>
        <taxon>Porifera</taxon>
        <taxon>Demospongiae</taxon>
        <taxon>Heteroscleromorpha</taxon>
        <taxon>Tetractinellida</taxon>
        <taxon>Astrophorina</taxon>
        <taxon>Geodiidae</taxon>
        <taxon>Geodia</taxon>
    </lineage>
</organism>
<dbReference type="PANTHER" id="PTHR35518">
    <property type="entry name" value="MAINTENANCE OF TELOMOERE CAPPING"/>
    <property type="match status" value="1"/>
</dbReference>
<protein>
    <submittedName>
        <fullName evidence="6">Uncharacterized protein</fullName>
    </submittedName>
</protein>
<dbReference type="AlphaFoldDB" id="A0AA35SPC4"/>
<name>A0AA35SPC4_GEOBA</name>
<evidence type="ECO:0000313" key="7">
    <source>
        <dbReference type="Proteomes" id="UP001174909"/>
    </source>
</evidence>
<dbReference type="EMBL" id="CASHTH010002642">
    <property type="protein sequence ID" value="CAI8033124.1"/>
    <property type="molecule type" value="Genomic_DNA"/>
</dbReference>
<evidence type="ECO:0000256" key="5">
    <source>
        <dbReference type="SAM" id="SignalP"/>
    </source>
</evidence>
<dbReference type="InterPro" id="IPR017946">
    <property type="entry name" value="PLC-like_Pdiesterase_TIM-brl"/>
</dbReference>
<dbReference type="GO" id="GO:0016020">
    <property type="term" value="C:membrane"/>
    <property type="evidence" value="ECO:0007669"/>
    <property type="project" value="UniProtKB-SubCell"/>
</dbReference>
<dbReference type="GO" id="GO:0006629">
    <property type="term" value="P:lipid metabolic process"/>
    <property type="evidence" value="ECO:0007669"/>
    <property type="project" value="InterPro"/>
</dbReference>
<dbReference type="Proteomes" id="UP001174909">
    <property type="component" value="Unassembled WGS sequence"/>
</dbReference>
<feature type="signal peptide" evidence="5">
    <location>
        <begin position="1"/>
        <end position="20"/>
    </location>
</feature>
<feature type="chain" id="PRO_5041293443" evidence="5">
    <location>
        <begin position="21"/>
        <end position="598"/>
    </location>
</feature>
<evidence type="ECO:0000256" key="4">
    <source>
        <dbReference type="ARBA" id="ARBA00023136"/>
    </source>
</evidence>
<evidence type="ECO:0000256" key="3">
    <source>
        <dbReference type="ARBA" id="ARBA00022989"/>
    </source>
</evidence>
<evidence type="ECO:0000313" key="6">
    <source>
        <dbReference type="EMBL" id="CAI8033124.1"/>
    </source>
</evidence>
<evidence type="ECO:0000256" key="1">
    <source>
        <dbReference type="ARBA" id="ARBA00004370"/>
    </source>
</evidence>
<comment type="subcellular location">
    <subcellularLocation>
        <location evidence="1">Membrane</location>
    </subcellularLocation>
</comment>
<comment type="caution">
    <text evidence="6">The sequence shown here is derived from an EMBL/GenBank/DDBJ whole genome shotgun (WGS) entry which is preliminary data.</text>
</comment>
<dbReference type="InterPro" id="IPR051008">
    <property type="entry name" value="Telomere_Capping_Maintenance"/>
</dbReference>
<keyword evidence="5" id="KW-0732">Signal</keyword>